<accession>A0A6A4HFK9</accession>
<keyword evidence="2" id="KW-1185">Reference proteome</keyword>
<organism evidence="1 2">
    <name type="scientific">Gymnopus androsaceus JB14</name>
    <dbReference type="NCBI Taxonomy" id="1447944"/>
    <lineage>
        <taxon>Eukaryota</taxon>
        <taxon>Fungi</taxon>
        <taxon>Dikarya</taxon>
        <taxon>Basidiomycota</taxon>
        <taxon>Agaricomycotina</taxon>
        <taxon>Agaricomycetes</taxon>
        <taxon>Agaricomycetidae</taxon>
        <taxon>Agaricales</taxon>
        <taxon>Marasmiineae</taxon>
        <taxon>Omphalotaceae</taxon>
        <taxon>Gymnopus</taxon>
    </lineage>
</organism>
<evidence type="ECO:0000313" key="1">
    <source>
        <dbReference type="EMBL" id="KAE9396531.1"/>
    </source>
</evidence>
<dbReference type="AlphaFoldDB" id="A0A6A4HFK9"/>
<gene>
    <name evidence="1" type="ORF">BT96DRAFT_922088</name>
</gene>
<evidence type="ECO:0000313" key="2">
    <source>
        <dbReference type="Proteomes" id="UP000799118"/>
    </source>
</evidence>
<name>A0A6A4HFK9_9AGAR</name>
<dbReference type="Proteomes" id="UP000799118">
    <property type="component" value="Unassembled WGS sequence"/>
</dbReference>
<reference evidence="1" key="1">
    <citation type="journal article" date="2019" name="Environ. Microbiol.">
        <title>Fungal ecological strategies reflected in gene transcription - a case study of two litter decomposers.</title>
        <authorList>
            <person name="Barbi F."/>
            <person name="Kohler A."/>
            <person name="Barry K."/>
            <person name="Baskaran P."/>
            <person name="Daum C."/>
            <person name="Fauchery L."/>
            <person name="Ihrmark K."/>
            <person name="Kuo A."/>
            <person name="LaButti K."/>
            <person name="Lipzen A."/>
            <person name="Morin E."/>
            <person name="Grigoriev I.V."/>
            <person name="Henrissat B."/>
            <person name="Lindahl B."/>
            <person name="Martin F."/>
        </authorList>
    </citation>
    <scope>NUCLEOTIDE SEQUENCE</scope>
    <source>
        <strain evidence="1">JB14</strain>
    </source>
</reference>
<feature type="non-terminal residue" evidence="1">
    <location>
        <position position="57"/>
    </location>
</feature>
<sequence length="57" mass="6420">MENSKIFRPSILAQASLAQNLPFNVTIPARKGQFSGPEEGALNILELRKFFTMRDIL</sequence>
<dbReference type="EMBL" id="ML769512">
    <property type="protein sequence ID" value="KAE9396531.1"/>
    <property type="molecule type" value="Genomic_DNA"/>
</dbReference>
<proteinExistence type="predicted"/>
<protein>
    <submittedName>
        <fullName evidence="1">Uncharacterized protein</fullName>
    </submittedName>
</protein>